<evidence type="ECO:0000313" key="4">
    <source>
        <dbReference type="EMBL" id="RGP72138.1"/>
    </source>
</evidence>
<evidence type="ECO:0000313" key="5">
    <source>
        <dbReference type="Proteomes" id="UP000266234"/>
    </source>
</evidence>
<dbReference type="AlphaFoldDB" id="A0A395SIA2"/>
<dbReference type="Proteomes" id="UP000266234">
    <property type="component" value="Unassembled WGS sequence"/>
</dbReference>
<dbReference type="EMBL" id="PXOG01000151">
    <property type="protein sequence ID" value="RGP72138.1"/>
    <property type="molecule type" value="Genomic_DNA"/>
</dbReference>
<dbReference type="InterPro" id="IPR047122">
    <property type="entry name" value="Trans-enoyl_RdTase-like"/>
</dbReference>
<sequence length="346" mass="37571">MTTTTGIVNISPGHAEIKTIPVPELEHGYIRVEPTAWAINPDDVYHLGLEGEESCAGLPMGSDYAGTVVEVGPGVTRDFKVGDRIAGVVSGQNILHRNDGAYAHLIHVKGDIQMKIPDNLSDVDAATQGVALITMLPLPNEVPEHPYHILIYGGSTAMGISAIQFAKLSGATVITTSSPANTEYVKSLGADHVLDYNSATLRNDILRIAGGPVRYVFDTHPNKNSVALAASIMPESAEAIYVSLNPGYEHDVKRLNPHVDARSILAYSAFGDPWMYENKLFDAVPEDYEFQKEFVKIAERLFEEGSLQPPRVFLNRGGSGLEGLLFGLEELKEKKVSGGKLVYSWE</sequence>
<dbReference type="STRING" id="694270.A0A395SIA2"/>
<accession>A0A395SIA2</accession>
<keyword evidence="2" id="KW-0560">Oxidoreductase</keyword>
<dbReference type="InterPro" id="IPR036291">
    <property type="entry name" value="NAD(P)-bd_dom_sf"/>
</dbReference>
<keyword evidence="5" id="KW-1185">Reference proteome</keyword>
<reference evidence="4 5" key="1">
    <citation type="journal article" date="2018" name="PLoS Pathog.">
        <title>Evolution of structural diversity of trichothecenes, a family of toxins produced by plant pathogenic and entomopathogenic fungi.</title>
        <authorList>
            <person name="Proctor R.H."/>
            <person name="McCormick S.P."/>
            <person name="Kim H.S."/>
            <person name="Cardoza R.E."/>
            <person name="Stanley A.M."/>
            <person name="Lindo L."/>
            <person name="Kelly A."/>
            <person name="Brown D.W."/>
            <person name="Lee T."/>
            <person name="Vaughan M.M."/>
            <person name="Alexander N.J."/>
            <person name="Busman M."/>
            <person name="Gutierrez S."/>
        </authorList>
    </citation>
    <scope>NUCLEOTIDE SEQUENCE [LARGE SCALE GENOMIC DNA]</scope>
    <source>
        <strain evidence="4 5">NRRL 20695</strain>
    </source>
</reference>
<dbReference type="OrthoDB" id="48317at2759"/>
<dbReference type="InterPro" id="IPR013154">
    <property type="entry name" value="ADH-like_N"/>
</dbReference>
<organism evidence="4 5">
    <name type="scientific">Fusarium longipes</name>
    <dbReference type="NCBI Taxonomy" id="694270"/>
    <lineage>
        <taxon>Eukaryota</taxon>
        <taxon>Fungi</taxon>
        <taxon>Dikarya</taxon>
        <taxon>Ascomycota</taxon>
        <taxon>Pezizomycotina</taxon>
        <taxon>Sordariomycetes</taxon>
        <taxon>Hypocreomycetidae</taxon>
        <taxon>Hypocreales</taxon>
        <taxon>Nectriaceae</taxon>
        <taxon>Fusarium</taxon>
    </lineage>
</organism>
<evidence type="ECO:0000259" key="3">
    <source>
        <dbReference type="SMART" id="SM00829"/>
    </source>
</evidence>
<dbReference type="Gene3D" id="3.40.50.720">
    <property type="entry name" value="NAD(P)-binding Rossmann-like Domain"/>
    <property type="match status" value="1"/>
</dbReference>
<dbReference type="SUPFAM" id="SSF50129">
    <property type="entry name" value="GroES-like"/>
    <property type="match status" value="1"/>
</dbReference>
<dbReference type="SUPFAM" id="SSF51735">
    <property type="entry name" value="NAD(P)-binding Rossmann-fold domains"/>
    <property type="match status" value="1"/>
</dbReference>
<comment type="similarity">
    <text evidence="1">Belongs to the zinc-containing alcohol dehydrogenase family.</text>
</comment>
<dbReference type="SMART" id="SM00829">
    <property type="entry name" value="PKS_ER"/>
    <property type="match status" value="1"/>
</dbReference>
<dbReference type="Pfam" id="PF00107">
    <property type="entry name" value="ADH_zinc_N"/>
    <property type="match status" value="1"/>
</dbReference>
<evidence type="ECO:0000256" key="2">
    <source>
        <dbReference type="ARBA" id="ARBA00023002"/>
    </source>
</evidence>
<feature type="domain" description="Enoyl reductase (ER)" evidence="3">
    <location>
        <begin position="13"/>
        <end position="342"/>
    </location>
</feature>
<dbReference type="CDD" id="cd08249">
    <property type="entry name" value="enoyl_reductase_like"/>
    <property type="match status" value="1"/>
</dbReference>
<dbReference type="InterPro" id="IPR011032">
    <property type="entry name" value="GroES-like_sf"/>
</dbReference>
<protein>
    <recommendedName>
        <fullName evidence="3">Enoyl reductase (ER) domain-containing protein</fullName>
    </recommendedName>
</protein>
<dbReference type="GO" id="GO:0016651">
    <property type="term" value="F:oxidoreductase activity, acting on NAD(P)H"/>
    <property type="evidence" value="ECO:0007669"/>
    <property type="project" value="InterPro"/>
</dbReference>
<proteinExistence type="inferred from homology"/>
<dbReference type="Pfam" id="PF08240">
    <property type="entry name" value="ADH_N"/>
    <property type="match status" value="1"/>
</dbReference>
<dbReference type="InterPro" id="IPR020843">
    <property type="entry name" value="ER"/>
</dbReference>
<dbReference type="PANTHER" id="PTHR45348">
    <property type="entry name" value="HYPOTHETICAL OXIDOREDUCTASE (EUROFUNG)"/>
    <property type="match status" value="1"/>
</dbReference>
<gene>
    <name evidence="4" type="ORF">FLONG3_6861</name>
</gene>
<name>A0A395SIA2_9HYPO</name>
<dbReference type="Gene3D" id="3.90.180.10">
    <property type="entry name" value="Medium-chain alcohol dehydrogenases, catalytic domain"/>
    <property type="match status" value="1"/>
</dbReference>
<dbReference type="InterPro" id="IPR013149">
    <property type="entry name" value="ADH-like_C"/>
</dbReference>
<evidence type="ECO:0000256" key="1">
    <source>
        <dbReference type="ARBA" id="ARBA00008072"/>
    </source>
</evidence>
<dbReference type="PANTHER" id="PTHR45348:SF2">
    <property type="entry name" value="ZINC-TYPE ALCOHOL DEHYDROGENASE-LIKE PROTEIN C2E1P3.01"/>
    <property type="match status" value="1"/>
</dbReference>
<comment type="caution">
    <text evidence="4">The sequence shown here is derived from an EMBL/GenBank/DDBJ whole genome shotgun (WGS) entry which is preliminary data.</text>
</comment>